<sequence>MAIAKMNKLTLISFHEQKDQLLKSIQELQNLEVVDLHATELGDLDISTNDVEQLRTTIKHCETQIDQIESALTFLQSHLPKPSLLKKLRTKKQAYTLDRLSAEVDQFSTKELVNHLLNKQIELEKIDEQRQELTEEESFLSNWQKLNFCKQDVQNPKFITGSVGTVPQHIQNQYINQLKEADILFVEEIYQNKYEHGVFIAYDLTNKEEVQDLLNDCHFDDLTTNFVELPSEALKKIKHELTELQASQKQIISDLEKMGTEEWQLMLADEYYQAMLEREKSKLLFIDEKHLFVMEGWLEEAEVDSMKQALEETLSQHDYALLITDVMEEDYNRVPTVLKNNGFVAPFENITEMYNLPKYNEIDPTPYLAPFYFVFFGMMVADLGYGLLLFLATFLAFKLFNFDSTMKKNLKFFHLISYPTMIWGLIYGSFFGFELPFVLLSTIDDVITILVISVVFGLIHIFVALGLNTYLKLRDGDKYGSVADGFGWIMILLGLIILLVGSMLINNQLLSQIGGGLAILGVLSILGATMLASKNKALGLGLGVYNLYGVTGYIGDIVSYSRLMALGVSGASIALAFNMIIGFIPPIGRFTIGIVLFVALHALNLGLTMLSAYVHGARLILVEFFGKFYEGGGKAFKPLKASEKYIQLKSKNERLRDGGI</sequence>
<name>A0ABP7VLG6_9BACI</name>
<organism evidence="9 10">
    <name type="scientific">Amphibacillus indicireducens</name>
    <dbReference type="NCBI Taxonomy" id="1076330"/>
    <lineage>
        <taxon>Bacteria</taxon>
        <taxon>Bacillati</taxon>
        <taxon>Bacillota</taxon>
        <taxon>Bacilli</taxon>
        <taxon>Bacillales</taxon>
        <taxon>Bacillaceae</taxon>
        <taxon>Amphibacillus</taxon>
    </lineage>
</organism>
<keyword evidence="4 8" id="KW-0812">Transmembrane</keyword>
<comment type="similarity">
    <text evidence="2">Belongs to the V-ATPase 116 kDa subunit family.</text>
</comment>
<comment type="caution">
    <text evidence="9">The sequence shown here is derived from an EMBL/GenBank/DDBJ whole genome shotgun (WGS) entry which is preliminary data.</text>
</comment>
<keyword evidence="3" id="KW-0813">Transport</keyword>
<protein>
    <submittedName>
        <fullName evidence="9">V-type ATP synthase subunit I</fullName>
    </submittedName>
</protein>
<evidence type="ECO:0000256" key="6">
    <source>
        <dbReference type="ARBA" id="ARBA00023065"/>
    </source>
</evidence>
<feature type="transmembrane region" description="Helical" evidence="8">
    <location>
        <begin position="486"/>
        <end position="505"/>
    </location>
</feature>
<dbReference type="PANTHER" id="PTHR11629">
    <property type="entry name" value="VACUOLAR PROTON ATPASES"/>
    <property type="match status" value="1"/>
</dbReference>
<feature type="transmembrane region" description="Helical" evidence="8">
    <location>
        <begin position="563"/>
        <end position="584"/>
    </location>
</feature>
<evidence type="ECO:0000313" key="10">
    <source>
        <dbReference type="Proteomes" id="UP001501734"/>
    </source>
</evidence>
<feature type="transmembrane region" description="Helical" evidence="8">
    <location>
        <begin position="418"/>
        <end position="440"/>
    </location>
</feature>
<feature type="transmembrane region" description="Helical" evidence="8">
    <location>
        <begin position="590"/>
        <end position="614"/>
    </location>
</feature>
<feature type="transmembrane region" description="Helical" evidence="8">
    <location>
        <begin position="371"/>
        <end position="397"/>
    </location>
</feature>
<proteinExistence type="inferred from homology"/>
<evidence type="ECO:0000256" key="7">
    <source>
        <dbReference type="ARBA" id="ARBA00023136"/>
    </source>
</evidence>
<keyword evidence="5 8" id="KW-1133">Transmembrane helix</keyword>
<keyword evidence="6" id="KW-0406">Ion transport</keyword>
<dbReference type="InterPro" id="IPR002490">
    <property type="entry name" value="V-ATPase_116kDa_su"/>
</dbReference>
<evidence type="ECO:0000256" key="3">
    <source>
        <dbReference type="ARBA" id="ARBA00022448"/>
    </source>
</evidence>
<evidence type="ECO:0000313" key="9">
    <source>
        <dbReference type="EMBL" id="GAA4069819.1"/>
    </source>
</evidence>
<dbReference type="RefSeq" id="WP_344911767.1">
    <property type="nucleotide sequence ID" value="NZ_BAABDL010000076.1"/>
</dbReference>
<evidence type="ECO:0000256" key="4">
    <source>
        <dbReference type="ARBA" id="ARBA00022692"/>
    </source>
</evidence>
<evidence type="ECO:0000256" key="1">
    <source>
        <dbReference type="ARBA" id="ARBA00004141"/>
    </source>
</evidence>
<reference evidence="10" key="1">
    <citation type="journal article" date="2019" name="Int. J. Syst. Evol. Microbiol.">
        <title>The Global Catalogue of Microorganisms (GCM) 10K type strain sequencing project: providing services to taxonomists for standard genome sequencing and annotation.</title>
        <authorList>
            <consortium name="The Broad Institute Genomics Platform"/>
            <consortium name="The Broad Institute Genome Sequencing Center for Infectious Disease"/>
            <person name="Wu L."/>
            <person name="Ma J."/>
        </authorList>
    </citation>
    <scope>NUCLEOTIDE SEQUENCE [LARGE SCALE GENOMIC DNA]</scope>
    <source>
        <strain evidence="10">JCM 17250</strain>
    </source>
</reference>
<evidence type="ECO:0000256" key="2">
    <source>
        <dbReference type="ARBA" id="ARBA00009904"/>
    </source>
</evidence>
<dbReference type="EMBL" id="BAABDL010000076">
    <property type="protein sequence ID" value="GAA4069819.1"/>
    <property type="molecule type" value="Genomic_DNA"/>
</dbReference>
<comment type="subcellular location">
    <subcellularLocation>
        <location evidence="1">Membrane</location>
        <topology evidence="1">Multi-pass membrane protein</topology>
    </subcellularLocation>
</comment>
<evidence type="ECO:0000256" key="5">
    <source>
        <dbReference type="ARBA" id="ARBA00022989"/>
    </source>
</evidence>
<dbReference type="PANTHER" id="PTHR11629:SF63">
    <property type="entry name" value="V-TYPE PROTON ATPASE SUBUNIT A"/>
    <property type="match status" value="1"/>
</dbReference>
<feature type="transmembrane region" description="Helical" evidence="8">
    <location>
        <begin position="446"/>
        <end position="465"/>
    </location>
</feature>
<accession>A0ABP7VLG6</accession>
<evidence type="ECO:0000256" key="8">
    <source>
        <dbReference type="SAM" id="Phobius"/>
    </source>
</evidence>
<gene>
    <name evidence="9" type="ORF">GCM10022410_14590</name>
</gene>
<dbReference type="Pfam" id="PF01496">
    <property type="entry name" value="V_ATPase_I"/>
    <property type="match status" value="1"/>
</dbReference>
<keyword evidence="7 8" id="KW-0472">Membrane</keyword>
<keyword evidence="10" id="KW-1185">Reference proteome</keyword>
<feature type="transmembrane region" description="Helical" evidence="8">
    <location>
        <begin position="511"/>
        <end position="532"/>
    </location>
</feature>
<dbReference type="Proteomes" id="UP001501734">
    <property type="component" value="Unassembled WGS sequence"/>
</dbReference>